<evidence type="ECO:0000313" key="1">
    <source>
        <dbReference type="EMBL" id="GFR86353.1"/>
    </source>
</evidence>
<proteinExistence type="predicted"/>
<keyword evidence="2" id="KW-1185">Reference proteome</keyword>
<sequence>MQMRKMMVWLRGDGGGRGSGGYDDENHVLLVAIDDDDGGGSGSGGIVGYGYGGDSCDYRDGDGGDDATPLAVVVVVEL</sequence>
<dbReference type="EMBL" id="BMAT01005050">
    <property type="protein sequence ID" value="GFR86353.1"/>
    <property type="molecule type" value="Genomic_DNA"/>
</dbReference>
<gene>
    <name evidence="1" type="ORF">ElyMa_002465400</name>
</gene>
<protein>
    <submittedName>
        <fullName evidence="1">Uncharacterized protein</fullName>
    </submittedName>
</protein>
<reference evidence="1 2" key="1">
    <citation type="journal article" date="2021" name="Elife">
        <title>Chloroplast acquisition without the gene transfer in kleptoplastic sea slugs, Plakobranchus ocellatus.</title>
        <authorList>
            <person name="Maeda T."/>
            <person name="Takahashi S."/>
            <person name="Yoshida T."/>
            <person name="Shimamura S."/>
            <person name="Takaki Y."/>
            <person name="Nagai Y."/>
            <person name="Toyoda A."/>
            <person name="Suzuki Y."/>
            <person name="Arimoto A."/>
            <person name="Ishii H."/>
            <person name="Satoh N."/>
            <person name="Nishiyama T."/>
            <person name="Hasebe M."/>
            <person name="Maruyama T."/>
            <person name="Minagawa J."/>
            <person name="Obokata J."/>
            <person name="Shigenobu S."/>
        </authorList>
    </citation>
    <scope>NUCLEOTIDE SEQUENCE [LARGE SCALE GENOMIC DNA]</scope>
</reference>
<name>A0AAV4GLD0_9GAST</name>
<dbReference type="Proteomes" id="UP000762676">
    <property type="component" value="Unassembled WGS sequence"/>
</dbReference>
<evidence type="ECO:0000313" key="2">
    <source>
        <dbReference type="Proteomes" id="UP000762676"/>
    </source>
</evidence>
<accession>A0AAV4GLD0</accession>
<dbReference type="AlphaFoldDB" id="A0AAV4GLD0"/>
<organism evidence="1 2">
    <name type="scientific">Elysia marginata</name>
    <dbReference type="NCBI Taxonomy" id="1093978"/>
    <lineage>
        <taxon>Eukaryota</taxon>
        <taxon>Metazoa</taxon>
        <taxon>Spiralia</taxon>
        <taxon>Lophotrochozoa</taxon>
        <taxon>Mollusca</taxon>
        <taxon>Gastropoda</taxon>
        <taxon>Heterobranchia</taxon>
        <taxon>Euthyneura</taxon>
        <taxon>Panpulmonata</taxon>
        <taxon>Sacoglossa</taxon>
        <taxon>Placobranchoidea</taxon>
        <taxon>Plakobranchidae</taxon>
        <taxon>Elysia</taxon>
    </lineage>
</organism>
<comment type="caution">
    <text evidence="1">The sequence shown here is derived from an EMBL/GenBank/DDBJ whole genome shotgun (WGS) entry which is preliminary data.</text>
</comment>